<dbReference type="AlphaFoldDB" id="A0A3M7S2N0"/>
<accession>A0A3M7S2N0</accession>
<proteinExistence type="predicted"/>
<evidence type="ECO:0000313" key="1">
    <source>
        <dbReference type="EMBL" id="RNA30022.1"/>
    </source>
</evidence>
<protein>
    <submittedName>
        <fullName evidence="1">Uncharacterized protein</fullName>
    </submittedName>
</protein>
<reference evidence="1 2" key="1">
    <citation type="journal article" date="2018" name="Sci. Rep.">
        <title>Genomic signatures of local adaptation to the degree of environmental predictability in rotifers.</title>
        <authorList>
            <person name="Franch-Gras L."/>
            <person name="Hahn C."/>
            <person name="Garcia-Roger E.M."/>
            <person name="Carmona M.J."/>
            <person name="Serra M."/>
            <person name="Gomez A."/>
        </authorList>
    </citation>
    <scope>NUCLEOTIDE SEQUENCE [LARGE SCALE GENOMIC DNA]</scope>
    <source>
        <strain evidence="1">HYR1</strain>
    </source>
</reference>
<gene>
    <name evidence="1" type="ORF">BpHYR1_018214</name>
</gene>
<evidence type="ECO:0000313" key="2">
    <source>
        <dbReference type="Proteomes" id="UP000276133"/>
    </source>
</evidence>
<dbReference type="Proteomes" id="UP000276133">
    <property type="component" value="Unassembled WGS sequence"/>
</dbReference>
<dbReference type="EMBL" id="REGN01002138">
    <property type="protein sequence ID" value="RNA30022.1"/>
    <property type="molecule type" value="Genomic_DNA"/>
</dbReference>
<comment type="caution">
    <text evidence="1">The sequence shown here is derived from an EMBL/GenBank/DDBJ whole genome shotgun (WGS) entry which is preliminary data.</text>
</comment>
<organism evidence="1 2">
    <name type="scientific">Brachionus plicatilis</name>
    <name type="common">Marine rotifer</name>
    <name type="synonym">Brachionus muelleri</name>
    <dbReference type="NCBI Taxonomy" id="10195"/>
    <lineage>
        <taxon>Eukaryota</taxon>
        <taxon>Metazoa</taxon>
        <taxon>Spiralia</taxon>
        <taxon>Gnathifera</taxon>
        <taxon>Rotifera</taxon>
        <taxon>Eurotatoria</taxon>
        <taxon>Monogononta</taxon>
        <taxon>Pseudotrocha</taxon>
        <taxon>Ploima</taxon>
        <taxon>Brachionidae</taxon>
        <taxon>Brachionus</taxon>
    </lineage>
</organism>
<sequence length="62" mass="7262">MSKLHFFILAQVFAVHIYIINNLDEVDFCILCLTVFQFENFLGLNVFACGFFYVDTRIFGDK</sequence>
<name>A0A3M7S2N0_BRAPC</name>
<keyword evidence="2" id="KW-1185">Reference proteome</keyword>